<dbReference type="Gene3D" id="1.10.10.10">
    <property type="entry name" value="Winged helix-like DNA-binding domain superfamily/Winged helix DNA-binding domain"/>
    <property type="match status" value="1"/>
</dbReference>
<name>A0ABV1K6L4_9PSEU</name>
<dbReference type="CDD" id="cd06170">
    <property type="entry name" value="LuxR_C_like"/>
    <property type="match status" value="1"/>
</dbReference>
<dbReference type="PANTHER" id="PTHR43214">
    <property type="entry name" value="TWO-COMPONENT RESPONSE REGULATOR"/>
    <property type="match status" value="1"/>
</dbReference>
<keyword evidence="1 3" id="KW-0597">Phosphoprotein</keyword>
<dbReference type="SUPFAM" id="SSF52172">
    <property type="entry name" value="CheY-like"/>
    <property type="match status" value="1"/>
</dbReference>
<evidence type="ECO:0000256" key="1">
    <source>
        <dbReference type="ARBA" id="ARBA00022553"/>
    </source>
</evidence>
<gene>
    <name evidence="6" type="ORF">WIS52_03285</name>
</gene>
<dbReference type="InterPro" id="IPR016032">
    <property type="entry name" value="Sig_transdc_resp-reg_C-effctor"/>
</dbReference>
<organism evidence="6 7">
    <name type="scientific">Pseudonocardia nematodicida</name>
    <dbReference type="NCBI Taxonomy" id="1206997"/>
    <lineage>
        <taxon>Bacteria</taxon>
        <taxon>Bacillati</taxon>
        <taxon>Actinomycetota</taxon>
        <taxon>Actinomycetes</taxon>
        <taxon>Pseudonocardiales</taxon>
        <taxon>Pseudonocardiaceae</taxon>
        <taxon>Pseudonocardia</taxon>
    </lineage>
</organism>
<accession>A0ABV1K6L4</accession>
<dbReference type="PRINTS" id="PR00038">
    <property type="entry name" value="HTHLUXR"/>
</dbReference>
<dbReference type="InterPro" id="IPR039420">
    <property type="entry name" value="WalR-like"/>
</dbReference>
<dbReference type="Pfam" id="PF00072">
    <property type="entry name" value="Response_reg"/>
    <property type="match status" value="1"/>
</dbReference>
<evidence type="ECO:0000256" key="2">
    <source>
        <dbReference type="ARBA" id="ARBA00023125"/>
    </source>
</evidence>
<keyword evidence="2" id="KW-0238">DNA-binding</keyword>
<dbReference type="PROSITE" id="PS50043">
    <property type="entry name" value="HTH_LUXR_2"/>
    <property type="match status" value="1"/>
</dbReference>
<dbReference type="RefSeq" id="WP_349296557.1">
    <property type="nucleotide sequence ID" value="NZ_JBEDNQ010000001.1"/>
</dbReference>
<keyword evidence="7" id="KW-1185">Reference proteome</keyword>
<comment type="caution">
    <text evidence="6">The sequence shown here is derived from an EMBL/GenBank/DDBJ whole genome shotgun (WGS) entry which is preliminary data.</text>
</comment>
<dbReference type="SUPFAM" id="SSF46894">
    <property type="entry name" value="C-terminal effector domain of the bipartite response regulators"/>
    <property type="match status" value="1"/>
</dbReference>
<dbReference type="InterPro" id="IPR000792">
    <property type="entry name" value="Tscrpt_reg_LuxR_C"/>
</dbReference>
<dbReference type="PANTHER" id="PTHR43214:SF42">
    <property type="entry name" value="TRANSCRIPTIONAL REGULATORY PROTEIN DESR"/>
    <property type="match status" value="1"/>
</dbReference>
<dbReference type="InterPro" id="IPR011006">
    <property type="entry name" value="CheY-like_superfamily"/>
</dbReference>
<dbReference type="Gene3D" id="3.40.50.2300">
    <property type="match status" value="1"/>
</dbReference>
<evidence type="ECO:0000313" key="6">
    <source>
        <dbReference type="EMBL" id="MEQ3549484.1"/>
    </source>
</evidence>
<reference evidence="6 7" key="1">
    <citation type="submission" date="2024-03" db="EMBL/GenBank/DDBJ databases">
        <title>Draft genome sequence of Pseudonocardia nematodicida JCM 31783.</title>
        <authorList>
            <person name="Butdee W."/>
            <person name="Duangmal K."/>
        </authorList>
    </citation>
    <scope>NUCLEOTIDE SEQUENCE [LARGE SCALE GENOMIC DNA]</scope>
    <source>
        <strain evidence="6 7">JCM 31783</strain>
    </source>
</reference>
<evidence type="ECO:0000256" key="3">
    <source>
        <dbReference type="PROSITE-ProRule" id="PRU00169"/>
    </source>
</evidence>
<dbReference type="CDD" id="cd17535">
    <property type="entry name" value="REC_NarL-like"/>
    <property type="match status" value="1"/>
</dbReference>
<proteinExistence type="predicted"/>
<dbReference type="InterPro" id="IPR058245">
    <property type="entry name" value="NreC/VraR/RcsB-like_REC"/>
</dbReference>
<protein>
    <submittedName>
        <fullName evidence="6">Response regulator transcription factor</fullName>
    </submittedName>
</protein>
<dbReference type="Pfam" id="PF00196">
    <property type="entry name" value="GerE"/>
    <property type="match status" value="1"/>
</dbReference>
<evidence type="ECO:0000259" key="5">
    <source>
        <dbReference type="PROSITE" id="PS50110"/>
    </source>
</evidence>
<evidence type="ECO:0000259" key="4">
    <source>
        <dbReference type="PROSITE" id="PS50043"/>
    </source>
</evidence>
<feature type="modified residue" description="4-aspartylphosphate" evidence="3">
    <location>
        <position position="64"/>
    </location>
</feature>
<dbReference type="EMBL" id="JBEDNQ010000001">
    <property type="protein sequence ID" value="MEQ3549484.1"/>
    <property type="molecule type" value="Genomic_DNA"/>
</dbReference>
<dbReference type="Proteomes" id="UP001494902">
    <property type="component" value="Unassembled WGS sequence"/>
</dbReference>
<evidence type="ECO:0000313" key="7">
    <source>
        <dbReference type="Proteomes" id="UP001494902"/>
    </source>
</evidence>
<dbReference type="InterPro" id="IPR001789">
    <property type="entry name" value="Sig_transdc_resp-reg_receiver"/>
</dbReference>
<dbReference type="PROSITE" id="PS50110">
    <property type="entry name" value="RESPONSE_REGULATORY"/>
    <property type="match status" value="1"/>
</dbReference>
<dbReference type="InterPro" id="IPR036388">
    <property type="entry name" value="WH-like_DNA-bd_sf"/>
</dbReference>
<feature type="domain" description="HTH luxR-type" evidence="4">
    <location>
        <begin position="134"/>
        <end position="199"/>
    </location>
</feature>
<dbReference type="SMART" id="SM00448">
    <property type="entry name" value="REC"/>
    <property type="match status" value="1"/>
</dbReference>
<sequence length="214" mass="21658">MTGVFLVDDHRSFTDLLALGLGVQPGLDVVGVAHSADDARAALGGADDARAVLGRVAPDVVVLDVRLPGGGLTLLPDVRAAGARALVLTAHPRPGPARRARDLGAAGFLGKDTPLPGIVAAIRTVAAGGSAHGTPAEVPHLTPREQEVLDGLARGRDVTALATVLGLSGHTVRDHVRALLGKLGARSQLEAVVAAERVGLVAFDPEGEPAADAR</sequence>
<dbReference type="SMART" id="SM00421">
    <property type="entry name" value="HTH_LUXR"/>
    <property type="match status" value="1"/>
</dbReference>
<feature type="domain" description="Response regulatory" evidence="5">
    <location>
        <begin position="3"/>
        <end position="126"/>
    </location>
</feature>